<keyword evidence="1" id="KW-0812">Transmembrane</keyword>
<evidence type="ECO:0000313" key="3">
    <source>
        <dbReference type="EMBL" id="OSX59961.1"/>
    </source>
</evidence>
<dbReference type="RefSeq" id="XP_024336755.1">
    <property type="nucleotide sequence ID" value="XM_024486355.1"/>
</dbReference>
<dbReference type="Pfam" id="PF20152">
    <property type="entry name" value="DUF6534"/>
    <property type="match status" value="1"/>
</dbReference>
<dbReference type="AlphaFoldDB" id="A0A1X6MU92"/>
<name>A0A1X6MU92_9APHY</name>
<dbReference type="OrthoDB" id="3183258at2759"/>
<dbReference type="STRING" id="670580.A0A1X6MU92"/>
<dbReference type="Proteomes" id="UP000194127">
    <property type="component" value="Unassembled WGS sequence"/>
</dbReference>
<dbReference type="PANTHER" id="PTHR40465">
    <property type="entry name" value="CHROMOSOME 1, WHOLE GENOME SHOTGUN SEQUENCE"/>
    <property type="match status" value="1"/>
</dbReference>
<dbReference type="InterPro" id="IPR045339">
    <property type="entry name" value="DUF6534"/>
</dbReference>
<dbReference type="EMBL" id="KZ110601">
    <property type="protein sequence ID" value="OSX59961.1"/>
    <property type="molecule type" value="Genomic_DNA"/>
</dbReference>
<feature type="transmembrane region" description="Helical" evidence="1">
    <location>
        <begin position="137"/>
        <end position="161"/>
    </location>
</feature>
<organism evidence="3 4">
    <name type="scientific">Postia placenta MAD-698-R-SB12</name>
    <dbReference type="NCBI Taxonomy" id="670580"/>
    <lineage>
        <taxon>Eukaryota</taxon>
        <taxon>Fungi</taxon>
        <taxon>Dikarya</taxon>
        <taxon>Basidiomycota</taxon>
        <taxon>Agaricomycotina</taxon>
        <taxon>Agaricomycetes</taxon>
        <taxon>Polyporales</taxon>
        <taxon>Adustoporiaceae</taxon>
        <taxon>Rhodonia</taxon>
    </lineage>
</organism>
<keyword evidence="4" id="KW-1185">Reference proteome</keyword>
<keyword evidence="1" id="KW-0472">Membrane</keyword>
<feature type="transmembrane region" description="Helical" evidence="1">
    <location>
        <begin position="12"/>
        <end position="36"/>
    </location>
</feature>
<reference evidence="3 4" key="1">
    <citation type="submission" date="2017-04" db="EMBL/GenBank/DDBJ databases">
        <title>Genome Sequence of the Model Brown-Rot Fungus Postia placenta SB12.</title>
        <authorList>
            <consortium name="DOE Joint Genome Institute"/>
            <person name="Gaskell J."/>
            <person name="Kersten P."/>
            <person name="Larrondo L.F."/>
            <person name="Canessa P."/>
            <person name="Martinez D."/>
            <person name="Hibbett D."/>
            <person name="Schmoll M."/>
            <person name="Kubicek C.P."/>
            <person name="Martinez A.T."/>
            <person name="Yadav J."/>
            <person name="Master E."/>
            <person name="Magnuson J.K."/>
            <person name="James T."/>
            <person name="Yaver D."/>
            <person name="Berka R."/>
            <person name="Labutti K."/>
            <person name="Lipzen A."/>
            <person name="Aerts A."/>
            <person name="Barry K."/>
            <person name="Henrissat B."/>
            <person name="Blanchette R."/>
            <person name="Grigoriev I."/>
            <person name="Cullen D."/>
        </authorList>
    </citation>
    <scope>NUCLEOTIDE SEQUENCE [LARGE SCALE GENOMIC DNA]</scope>
    <source>
        <strain evidence="3 4">MAD-698-R-SB12</strain>
    </source>
</reference>
<feature type="transmembrane region" description="Helical" evidence="1">
    <location>
        <begin position="173"/>
        <end position="199"/>
    </location>
</feature>
<feature type="transmembrane region" description="Helical" evidence="1">
    <location>
        <begin position="64"/>
        <end position="88"/>
    </location>
</feature>
<feature type="transmembrane region" description="Helical" evidence="1">
    <location>
        <begin position="100"/>
        <end position="125"/>
    </location>
</feature>
<proteinExistence type="predicted"/>
<dbReference type="PANTHER" id="PTHR40465:SF1">
    <property type="entry name" value="DUF6534 DOMAIN-CONTAINING PROTEIN"/>
    <property type="match status" value="1"/>
</dbReference>
<dbReference type="GeneID" id="36331304"/>
<sequence>MGSPAAVTYGPIFVGCVLNIVLYGIMITQTFLYFTVYKKYVVVQQSSRVASYHYHDRDKLWMKLFVGTLFLCDTLNCAFDIAFVYVALVDGFDNPIGLDYASWVFATDPAMTAFIALFVQMFFAWRVKVLTNSIPAVLFVMFCSLFQWCGGVGTAIAVGMIPEFVHFQRFEVIVIIWLAFSAVADSSITAALVWHLYALPFLFEEQTMLTTFLCQPSGLHLIFNLPLSKLYTNSLMSSLNSRAGWKYGNVGASTGISEMSHGNINGLSMKSEIGKRGGQQVFIDVESHEMVDVLESDKHPLPSPSDSEMLKMYAVESRVSTEKQHAISMTMSVVMIDGGILAPIHVANAVYGLIFGLADGCEQGPSAHDMVEERLANLLSSRKKMTMKSPT</sequence>
<evidence type="ECO:0000256" key="1">
    <source>
        <dbReference type="SAM" id="Phobius"/>
    </source>
</evidence>
<keyword evidence="1" id="KW-1133">Transmembrane helix</keyword>
<evidence type="ECO:0000313" key="4">
    <source>
        <dbReference type="Proteomes" id="UP000194127"/>
    </source>
</evidence>
<accession>A0A1X6MU92</accession>
<feature type="domain" description="DUF6534" evidence="2">
    <location>
        <begin position="181"/>
        <end position="243"/>
    </location>
</feature>
<gene>
    <name evidence="3" type="ORF">POSPLADRAFT_1149860</name>
</gene>
<evidence type="ECO:0000259" key="2">
    <source>
        <dbReference type="Pfam" id="PF20152"/>
    </source>
</evidence>
<protein>
    <recommendedName>
        <fullName evidence="2">DUF6534 domain-containing protein</fullName>
    </recommendedName>
</protein>